<evidence type="ECO:0000313" key="3">
    <source>
        <dbReference type="Proteomes" id="UP000824469"/>
    </source>
</evidence>
<reference evidence="2 3" key="1">
    <citation type="journal article" date="2021" name="Nat. Plants">
        <title>The Taxus genome provides insights into paclitaxel biosynthesis.</title>
        <authorList>
            <person name="Xiong X."/>
            <person name="Gou J."/>
            <person name="Liao Q."/>
            <person name="Li Y."/>
            <person name="Zhou Q."/>
            <person name="Bi G."/>
            <person name="Li C."/>
            <person name="Du R."/>
            <person name="Wang X."/>
            <person name="Sun T."/>
            <person name="Guo L."/>
            <person name="Liang H."/>
            <person name="Lu P."/>
            <person name="Wu Y."/>
            <person name="Zhang Z."/>
            <person name="Ro D.K."/>
            <person name="Shang Y."/>
            <person name="Huang S."/>
            <person name="Yan J."/>
        </authorList>
    </citation>
    <scope>NUCLEOTIDE SEQUENCE [LARGE SCALE GENOMIC DNA]</scope>
    <source>
        <strain evidence="2">Ta-2019</strain>
    </source>
</reference>
<gene>
    <name evidence="2" type="ORF">KI387_019519</name>
</gene>
<evidence type="ECO:0000256" key="1">
    <source>
        <dbReference type="SAM" id="SignalP"/>
    </source>
</evidence>
<feature type="non-terminal residue" evidence="2">
    <location>
        <position position="63"/>
    </location>
</feature>
<evidence type="ECO:0008006" key="4">
    <source>
        <dbReference type="Google" id="ProtNLM"/>
    </source>
</evidence>
<feature type="chain" id="PRO_5041243103" description="Secreted protein" evidence="1">
    <location>
        <begin position="24"/>
        <end position="63"/>
    </location>
</feature>
<dbReference type="AlphaFoldDB" id="A0AA38LDL2"/>
<keyword evidence="1" id="KW-0732">Signal</keyword>
<feature type="signal peptide" evidence="1">
    <location>
        <begin position="1"/>
        <end position="23"/>
    </location>
</feature>
<accession>A0AA38LDL2</accession>
<sequence length="63" mass="7455">MAAQRSGLLFWMAHTWFWKCAQIVPRTGRRNPPIIILRMTAFARRRSRFRSALISLIWIRALG</sequence>
<dbReference type="EMBL" id="JAHRHJ020000004">
    <property type="protein sequence ID" value="KAH9317750.1"/>
    <property type="molecule type" value="Genomic_DNA"/>
</dbReference>
<comment type="caution">
    <text evidence="2">The sequence shown here is derived from an EMBL/GenBank/DDBJ whole genome shotgun (WGS) entry which is preliminary data.</text>
</comment>
<protein>
    <recommendedName>
        <fullName evidence="4">Secreted protein</fullName>
    </recommendedName>
</protein>
<dbReference type="Proteomes" id="UP000824469">
    <property type="component" value="Unassembled WGS sequence"/>
</dbReference>
<organism evidence="2 3">
    <name type="scientific">Taxus chinensis</name>
    <name type="common">Chinese yew</name>
    <name type="synonym">Taxus wallichiana var. chinensis</name>
    <dbReference type="NCBI Taxonomy" id="29808"/>
    <lineage>
        <taxon>Eukaryota</taxon>
        <taxon>Viridiplantae</taxon>
        <taxon>Streptophyta</taxon>
        <taxon>Embryophyta</taxon>
        <taxon>Tracheophyta</taxon>
        <taxon>Spermatophyta</taxon>
        <taxon>Pinopsida</taxon>
        <taxon>Pinidae</taxon>
        <taxon>Conifers II</taxon>
        <taxon>Cupressales</taxon>
        <taxon>Taxaceae</taxon>
        <taxon>Taxus</taxon>
    </lineage>
</organism>
<keyword evidence="3" id="KW-1185">Reference proteome</keyword>
<proteinExistence type="predicted"/>
<name>A0AA38LDL2_TAXCH</name>
<evidence type="ECO:0000313" key="2">
    <source>
        <dbReference type="EMBL" id="KAH9317750.1"/>
    </source>
</evidence>